<name>A0A9W9IJN5_9EURO</name>
<proteinExistence type="predicted"/>
<dbReference type="Proteomes" id="UP001146351">
    <property type="component" value="Unassembled WGS sequence"/>
</dbReference>
<sequence length="158" mass="17746">MERLTEEQFQCLLQNMDSQNFPTQAPFDSFFDPPLLPVSEGDFLSFPPLPPIDEGEEALLSYGMPPLDAHESVHSIASSVPEKGNSLELANLKQLQLERQIAQMKLETFEKIKKYHVECLNPWVESVTAALQKLGCMQEEAPASATDGEFEINFTDRS</sequence>
<accession>A0A9W9IJN5</accession>
<dbReference type="AlphaFoldDB" id="A0A9W9IJN5"/>
<evidence type="ECO:0000313" key="2">
    <source>
        <dbReference type="Proteomes" id="UP001146351"/>
    </source>
</evidence>
<protein>
    <submittedName>
        <fullName evidence="1">Uncharacterized protein</fullName>
    </submittedName>
</protein>
<keyword evidence="2" id="KW-1185">Reference proteome</keyword>
<dbReference type="OrthoDB" id="4361556at2759"/>
<gene>
    <name evidence="1" type="ORF">N7492_002177</name>
</gene>
<dbReference type="EMBL" id="JAPQKO010000002">
    <property type="protein sequence ID" value="KAJ5178967.1"/>
    <property type="molecule type" value="Genomic_DNA"/>
</dbReference>
<organism evidence="1 2">
    <name type="scientific">Penicillium capsulatum</name>
    <dbReference type="NCBI Taxonomy" id="69766"/>
    <lineage>
        <taxon>Eukaryota</taxon>
        <taxon>Fungi</taxon>
        <taxon>Dikarya</taxon>
        <taxon>Ascomycota</taxon>
        <taxon>Pezizomycotina</taxon>
        <taxon>Eurotiomycetes</taxon>
        <taxon>Eurotiomycetidae</taxon>
        <taxon>Eurotiales</taxon>
        <taxon>Aspergillaceae</taxon>
        <taxon>Penicillium</taxon>
    </lineage>
</organism>
<evidence type="ECO:0000313" key="1">
    <source>
        <dbReference type="EMBL" id="KAJ5178967.1"/>
    </source>
</evidence>
<reference evidence="1" key="2">
    <citation type="journal article" date="2023" name="IMA Fungus">
        <title>Comparative genomic study of the Penicillium genus elucidates a diverse pangenome and 15 lateral gene transfer events.</title>
        <authorList>
            <person name="Petersen C."/>
            <person name="Sorensen T."/>
            <person name="Nielsen M.R."/>
            <person name="Sondergaard T.E."/>
            <person name="Sorensen J.L."/>
            <person name="Fitzpatrick D.A."/>
            <person name="Frisvad J.C."/>
            <person name="Nielsen K.L."/>
        </authorList>
    </citation>
    <scope>NUCLEOTIDE SEQUENCE</scope>
    <source>
        <strain evidence="1">IBT 21917</strain>
    </source>
</reference>
<comment type="caution">
    <text evidence="1">The sequence shown here is derived from an EMBL/GenBank/DDBJ whole genome shotgun (WGS) entry which is preliminary data.</text>
</comment>
<reference evidence="1" key="1">
    <citation type="submission" date="2022-11" db="EMBL/GenBank/DDBJ databases">
        <authorList>
            <person name="Petersen C."/>
        </authorList>
    </citation>
    <scope>NUCLEOTIDE SEQUENCE</scope>
    <source>
        <strain evidence="1">IBT 21917</strain>
    </source>
</reference>